<evidence type="ECO:0000256" key="1">
    <source>
        <dbReference type="SAM" id="MobiDB-lite"/>
    </source>
</evidence>
<sequence length="83" mass="8940">MGIWERFKRWRLTHEVNEADAPSDSSVAMTRAMGGNPDLGTPTTTGTGTNEEFVGRVAGDDDVVTGETGAEQRARHMKDTSDG</sequence>
<name>A0ABN2E2R4_9ACTN</name>
<proteinExistence type="predicted"/>
<feature type="region of interest" description="Disordered" evidence="1">
    <location>
        <begin position="18"/>
        <end position="53"/>
    </location>
</feature>
<accession>A0ABN2E2R4</accession>
<feature type="region of interest" description="Disordered" evidence="1">
    <location>
        <begin position="64"/>
        <end position="83"/>
    </location>
</feature>
<dbReference type="Proteomes" id="UP001500190">
    <property type="component" value="Unassembled WGS sequence"/>
</dbReference>
<feature type="compositionally biased region" description="Basic and acidic residues" evidence="1">
    <location>
        <begin position="70"/>
        <end position="83"/>
    </location>
</feature>
<evidence type="ECO:0000313" key="3">
    <source>
        <dbReference type="Proteomes" id="UP001500190"/>
    </source>
</evidence>
<reference evidence="2 3" key="1">
    <citation type="journal article" date="2019" name="Int. J. Syst. Evol. Microbiol.">
        <title>The Global Catalogue of Microorganisms (GCM) 10K type strain sequencing project: providing services to taxonomists for standard genome sequencing and annotation.</title>
        <authorList>
            <consortium name="The Broad Institute Genomics Platform"/>
            <consortium name="The Broad Institute Genome Sequencing Center for Infectious Disease"/>
            <person name="Wu L."/>
            <person name="Ma J."/>
        </authorList>
    </citation>
    <scope>NUCLEOTIDE SEQUENCE [LARGE SCALE GENOMIC DNA]</scope>
    <source>
        <strain evidence="2 3">JCM 14304</strain>
    </source>
</reference>
<dbReference type="RefSeq" id="WP_344194723.1">
    <property type="nucleotide sequence ID" value="NZ_BAAAND010000008.1"/>
</dbReference>
<feature type="compositionally biased region" description="Low complexity" evidence="1">
    <location>
        <begin position="34"/>
        <end position="50"/>
    </location>
</feature>
<gene>
    <name evidence="2" type="ORF">GCM10009742_46510</name>
</gene>
<dbReference type="EMBL" id="BAAAND010000008">
    <property type="protein sequence ID" value="GAA1594530.1"/>
    <property type="molecule type" value="Genomic_DNA"/>
</dbReference>
<protein>
    <submittedName>
        <fullName evidence="2">Uncharacterized protein</fullName>
    </submittedName>
</protein>
<comment type="caution">
    <text evidence="2">The sequence shown here is derived from an EMBL/GenBank/DDBJ whole genome shotgun (WGS) entry which is preliminary data.</text>
</comment>
<organism evidence="2 3">
    <name type="scientific">Kribbella karoonensis</name>
    <dbReference type="NCBI Taxonomy" id="324851"/>
    <lineage>
        <taxon>Bacteria</taxon>
        <taxon>Bacillati</taxon>
        <taxon>Actinomycetota</taxon>
        <taxon>Actinomycetes</taxon>
        <taxon>Propionibacteriales</taxon>
        <taxon>Kribbellaceae</taxon>
        <taxon>Kribbella</taxon>
    </lineage>
</organism>
<keyword evidence="3" id="KW-1185">Reference proteome</keyword>
<evidence type="ECO:0000313" key="2">
    <source>
        <dbReference type="EMBL" id="GAA1594530.1"/>
    </source>
</evidence>